<evidence type="ECO:0000256" key="1">
    <source>
        <dbReference type="ARBA" id="ARBA00022448"/>
    </source>
</evidence>
<keyword evidence="2" id="KW-0547">Nucleotide-binding</keyword>
<dbReference type="Pfam" id="PF00005">
    <property type="entry name" value="ABC_tran"/>
    <property type="match status" value="1"/>
</dbReference>
<dbReference type="InterPro" id="IPR003439">
    <property type="entry name" value="ABC_transporter-like_ATP-bd"/>
</dbReference>
<gene>
    <name evidence="5" type="primary">glnQ_2</name>
    <name evidence="5" type="ORF">NTH_02784</name>
</gene>
<evidence type="ECO:0000259" key="4">
    <source>
        <dbReference type="PROSITE" id="PS50893"/>
    </source>
</evidence>
<dbReference type="GO" id="GO:0005524">
    <property type="term" value="F:ATP binding"/>
    <property type="evidence" value="ECO:0007669"/>
    <property type="project" value="UniProtKB-KW"/>
</dbReference>
<dbReference type="EMBL" id="CP030941">
    <property type="protein sequence ID" value="UUP18304.1"/>
    <property type="molecule type" value="Genomic_DNA"/>
</dbReference>
<dbReference type="Gene3D" id="3.40.50.300">
    <property type="entry name" value="P-loop containing nucleotide triphosphate hydrolases"/>
    <property type="match status" value="1"/>
</dbReference>
<dbReference type="PANTHER" id="PTHR45772">
    <property type="entry name" value="CONSERVED COMPONENT OF ABC TRANSPORTER FOR NATURAL AMINO ACIDS-RELATED"/>
    <property type="match status" value="1"/>
</dbReference>
<keyword evidence="3 5" id="KW-0067">ATP-binding</keyword>
<dbReference type="CDD" id="cd03219">
    <property type="entry name" value="ABC_Mj1267_LivG_branched"/>
    <property type="match status" value="1"/>
</dbReference>
<keyword evidence="6" id="KW-1185">Reference proteome</keyword>
<dbReference type="SUPFAM" id="SSF52540">
    <property type="entry name" value="P-loop containing nucleoside triphosphate hydrolases"/>
    <property type="match status" value="1"/>
</dbReference>
<organism evidence="5 6">
    <name type="scientific">Nitratireductor thuwali</name>
    <dbReference type="NCBI Taxonomy" id="2267699"/>
    <lineage>
        <taxon>Bacteria</taxon>
        <taxon>Pseudomonadati</taxon>
        <taxon>Pseudomonadota</taxon>
        <taxon>Alphaproteobacteria</taxon>
        <taxon>Hyphomicrobiales</taxon>
        <taxon>Phyllobacteriaceae</taxon>
        <taxon>Nitratireductor</taxon>
    </lineage>
</organism>
<sequence length="252" mass="27715">MDNIVLHVADVHKSFGGLKALSDVDLQVKEGTTHAIIGPNGAGKSTLLNVCIGRIAPDTGAVVFDGEVITGKHPHEINQMGVVRVFQTPEIFPELTLLQNVMIPAFARRDGSFRLNAMQMVSSQHAIREEAEHWLEDVGLKEQKLVTAASLSRGDKRRLELAMGLIQHPRLLLLDEPTAGMSRHDTNSTIDLLKKFKERGMTKVIIEHDMHVVFSLADRITVLAQGQIIADGTPDEVRRSVKVQEAYLGGSH</sequence>
<evidence type="ECO:0000256" key="3">
    <source>
        <dbReference type="ARBA" id="ARBA00022840"/>
    </source>
</evidence>
<dbReference type="PROSITE" id="PS50893">
    <property type="entry name" value="ABC_TRANSPORTER_2"/>
    <property type="match status" value="1"/>
</dbReference>
<accession>A0ABY5MJY0</accession>
<keyword evidence="1" id="KW-0813">Transport</keyword>
<dbReference type="RefSeq" id="WP_338530550.1">
    <property type="nucleotide sequence ID" value="NZ_CP030941.1"/>
</dbReference>
<evidence type="ECO:0000313" key="6">
    <source>
        <dbReference type="Proteomes" id="UP001342418"/>
    </source>
</evidence>
<reference evidence="5 6" key="1">
    <citation type="submission" date="2018-07" db="EMBL/GenBank/DDBJ databases">
        <title>Genome sequence of Nitratireductor thuwali#1536.</title>
        <authorList>
            <person name="Michoud G."/>
            <person name="Merlino G."/>
            <person name="Sefrji F.O."/>
            <person name="Daffonchio D."/>
        </authorList>
    </citation>
    <scope>NUCLEOTIDE SEQUENCE [LARGE SCALE GENOMIC DNA]</scope>
    <source>
        <strain evidence="6">Nit1536</strain>
    </source>
</reference>
<dbReference type="Proteomes" id="UP001342418">
    <property type="component" value="Chromosome"/>
</dbReference>
<feature type="domain" description="ABC transporter" evidence="4">
    <location>
        <begin position="6"/>
        <end position="250"/>
    </location>
</feature>
<dbReference type="InterPro" id="IPR027417">
    <property type="entry name" value="P-loop_NTPase"/>
</dbReference>
<proteinExistence type="predicted"/>
<dbReference type="InterPro" id="IPR032823">
    <property type="entry name" value="BCA_ABC_TP_C"/>
</dbReference>
<evidence type="ECO:0000313" key="5">
    <source>
        <dbReference type="EMBL" id="UUP18304.1"/>
    </source>
</evidence>
<protein>
    <submittedName>
        <fullName evidence="5">Glutamine transport ATP-binding protein GlnQ</fullName>
    </submittedName>
</protein>
<dbReference type="InterPro" id="IPR003593">
    <property type="entry name" value="AAA+_ATPase"/>
</dbReference>
<evidence type="ECO:0000256" key="2">
    <source>
        <dbReference type="ARBA" id="ARBA00022741"/>
    </source>
</evidence>
<dbReference type="InterPro" id="IPR051120">
    <property type="entry name" value="ABC_AA/LPS_Transport"/>
</dbReference>
<dbReference type="Pfam" id="PF12399">
    <property type="entry name" value="BCA_ABC_TP_C"/>
    <property type="match status" value="1"/>
</dbReference>
<dbReference type="SMART" id="SM00382">
    <property type="entry name" value="AAA"/>
    <property type="match status" value="1"/>
</dbReference>
<name>A0ABY5MJY0_9HYPH</name>